<name>A0A9D3UFD3_9ROSI</name>
<gene>
    <name evidence="2" type="ORF">J1N35_041364</name>
</gene>
<reference evidence="2 3" key="1">
    <citation type="journal article" date="2021" name="Plant Biotechnol. J.">
        <title>Multi-omics assisted identification of the key and species-specific regulatory components of drought-tolerant mechanisms in Gossypium stocksii.</title>
        <authorList>
            <person name="Yu D."/>
            <person name="Ke L."/>
            <person name="Zhang D."/>
            <person name="Wu Y."/>
            <person name="Sun Y."/>
            <person name="Mei J."/>
            <person name="Sun J."/>
            <person name="Sun Y."/>
        </authorList>
    </citation>
    <scope>NUCLEOTIDE SEQUENCE [LARGE SCALE GENOMIC DNA]</scope>
    <source>
        <strain evidence="3">cv. E1</strain>
        <tissue evidence="2">Leaf</tissue>
    </source>
</reference>
<evidence type="ECO:0000313" key="3">
    <source>
        <dbReference type="Proteomes" id="UP000828251"/>
    </source>
</evidence>
<protein>
    <submittedName>
        <fullName evidence="2">Uncharacterized protein</fullName>
    </submittedName>
</protein>
<comment type="caution">
    <text evidence="2">The sequence shown here is derived from an EMBL/GenBank/DDBJ whole genome shotgun (WGS) entry which is preliminary data.</text>
</comment>
<feature type="non-terminal residue" evidence="2">
    <location>
        <position position="1"/>
    </location>
</feature>
<keyword evidence="3" id="KW-1185">Reference proteome</keyword>
<dbReference type="Proteomes" id="UP000828251">
    <property type="component" value="Unassembled WGS sequence"/>
</dbReference>
<accession>A0A9D3UFD3</accession>
<organism evidence="2 3">
    <name type="scientific">Gossypium stocksii</name>
    <dbReference type="NCBI Taxonomy" id="47602"/>
    <lineage>
        <taxon>Eukaryota</taxon>
        <taxon>Viridiplantae</taxon>
        <taxon>Streptophyta</taxon>
        <taxon>Embryophyta</taxon>
        <taxon>Tracheophyta</taxon>
        <taxon>Spermatophyta</taxon>
        <taxon>Magnoliopsida</taxon>
        <taxon>eudicotyledons</taxon>
        <taxon>Gunneridae</taxon>
        <taxon>Pentapetalae</taxon>
        <taxon>rosids</taxon>
        <taxon>malvids</taxon>
        <taxon>Malvales</taxon>
        <taxon>Malvaceae</taxon>
        <taxon>Malvoideae</taxon>
        <taxon>Gossypium</taxon>
    </lineage>
</organism>
<evidence type="ECO:0000313" key="2">
    <source>
        <dbReference type="EMBL" id="KAH1039621.1"/>
    </source>
</evidence>
<proteinExistence type="predicted"/>
<dbReference type="AlphaFoldDB" id="A0A9D3UFD3"/>
<sequence>YIFWGTNVPHILHLHADIDVNLNTDACTITDDDTDVDTDADTIPVIDTSVDAQVNDDYLNFLTPYGYTLIISQTPTASLFYRGGLSAQLSSRGVEDIKKDDRDKVKGGDQDKDDGGDKKDHEVGGEDEDEKDDGHDLMEEPTPVVVHKNPTRTSQLSPCANTRLDYANDLFLIYLM</sequence>
<feature type="region of interest" description="Disordered" evidence="1">
    <location>
        <begin position="92"/>
        <end position="153"/>
    </location>
</feature>
<dbReference type="EMBL" id="JAIQCV010000012">
    <property type="protein sequence ID" value="KAH1039621.1"/>
    <property type="molecule type" value="Genomic_DNA"/>
</dbReference>
<evidence type="ECO:0000256" key="1">
    <source>
        <dbReference type="SAM" id="MobiDB-lite"/>
    </source>
</evidence>
<feature type="compositionally biased region" description="Basic and acidic residues" evidence="1">
    <location>
        <begin position="93"/>
        <end position="124"/>
    </location>
</feature>